<dbReference type="Proteomes" id="UP000006906">
    <property type="component" value="Chromosome 1"/>
</dbReference>
<dbReference type="ExpressionAtlas" id="A0A2K3E5W9">
    <property type="expression patterns" value="baseline and differential"/>
</dbReference>
<feature type="transmembrane region" description="Helical" evidence="2">
    <location>
        <begin position="114"/>
        <end position="140"/>
    </location>
</feature>
<evidence type="ECO:0000313" key="4">
    <source>
        <dbReference type="Proteomes" id="UP000006906"/>
    </source>
</evidence>
<keyword evidence="2" id="KW-1133">Transmembrane helix</keyword>
<dbReference type="InParanoid" id="A0A2K3E5W9"/>
<evidence type="ECO:0000256" key="2">
    <source>
        <dbReference type="SAM" id="Phobius"/>
    </source>
</evidence>
<reference evidence="3 4" key="1">
    <citation type="journal article" date="2007" name="Science">
        <title>The Chlamydomonas genome reveals the evolution of key animal and plant functions.</title>
        <authorList>
            <person name="Merchant S.S."/>
            <person name="Prochnik S.E."/>
            <person name="Vallon O."/>
            <person name="Harris E.H."/>
            <person name="Karpowicz S.J."/>
            <person name="Witman G.B."/>
            <person name="Terry A."/>
            <person name="Salamov A."/>
            <person name="Fritz-Laylin L.K."/>
            <person name="Marechal-Drouard L."/>
            <person name="Marshall W.F."/>
            <person name="Qu L.H."/>
            <person name="Nelson D.R."/>
            <person name="Sanderfoot A.A."/>
            <person name="Spalding M.H."/>
            <person name="Kapitonov V.V."/>
            <person name="Ren Q."/>
            <person name="Ferris P."/>
            <person name="Lindquist E."/>
            <person name="Shapiro H."/>
            <person name="Lucas S.M."/>
            <person name="Grimwood J."/>
            <person name="Schmutz J."/>
            <person name="Cardol P."/>
            <person name="Cerutti H."/>
            <person name="Chanfreau G."/>
            <person name="Chen C.L."/>
            <person name="Cognat V."/>
            <person name="Croft M.T."/>
            <person name="Dent R."/>
            <person name="Dutcher S."/>
            <person name="Fernandez E."/>
            <person name="Fukuzawa H."/>
            <person name="Gonzalez-Ballester D."/>
            <person name="Gonzalez-Halphen D."/>
            <person name="Hallmann A."/>
            <person name="Hanikenne M."/>
            <person name="Hippler M."/>
            <person name="Inwood W."/>
            <person name="Jabbari K."/>
            <person name="Kalanon M."/>
            <person name="Kuras R."/>
            <person name="Lefebvre P.A."/>
            <person name="Lemaire S.D."/>
            <person name="Lobanov A.V."/>
            <person name="Lohr M."/>
            <person name="Manuell A."/>
            <person name="Meier I."/>
            <person name="Mets L."/>
            <person name="Mittag M."/>
            <person name="Mittelmeier T."/>
            <person name="Moroney J.V."/>
            <person name="Moseley J."/>
            <person name="Napoli C."/>
            <person name="Nedelcu A.M."/>
            <person name="Niyogi K."/>
            <person name="Novoselov S.V."/>
            <person name="Paulsen I.T."/>
            <person name="Pazour G."/>
            <person name="Purton S."/>
            <person name="Ral J.P."/>
            <person name="Riano-Pachon D.M."/>
            <person name="Riekhof W."/>
            <person name="Rymarquis L."/>
            <person name="Schroda M."/>
            <person name="Stern D."/>
            <person name="Umen J."/>
            <person name="Willows R."/>
            <person name="Wilson N."/>
            <person name="Zimmer S.L."/>
            <person name="Allmer J."/>
            <person name="Balk J."/>
            <person name="Bisova K."/>
            <person name="Chen C.J."/>
            <person name="Elias M."/>
            <person name="Gendler K."/>
            <person name="Hauser C."/>
            <person name="Lamb M.R."/>
            <person name="Ledford H."/>
            <person name="Long J.C."/>
            <person name="Minagawa J."/>
            <person name="Page M.D."/>
            <person name="Pan J."/>
            <person name="Pootakham W."/>
            <person name="Roje S."/>
            <person name="Rose A."/>
            <person name="Stahlberg E."/>
            <person name="Terauchi A.M."/>
            <person name="Yang P."/>
            <person name="Ball S."/>
            <person name="Bowler C."/>
            <person name="Dieckmann C.L."/>
            <person name="Gladyshev V.N."/>
            <person name="Green P."/>
            <person name="Jorgensen R."/>
            <person name="Mayfield S."/>
            <person name="Mueller-Roeber B."/>
            <person name="Rajamani S."/>
            <person name="Sayre R.T."/>
            <person name="Brokstein P."/>
            <person name="Dubchak I."/>
            <person name="Goodstein D."/>
            <person name="Hornick L."/>
            <person name="Huang Y.W."/>
            <person name="Jhaveri J."/>
            <person name="Luo Y."/>
            <person name="Martinez D."/>
            <person name="Ngau W.C."/>
            <person name="Otillar B."/>
            <person name="Poliakov A."/>
            <person name="Porter A."/>
            <person name="Szajkowski L."/>
            <person name="Werner G."/>
            <person name="Zhou K."/>
            <person name="Grigoriev I.V."/>
            <person name="Rokhsar D.S."/>
            <person name="Grossman A.R."/>
        </authorList>
    </citation>
    <scope>NUCLEOTIDE SEQUENCE [LARGE SCALE GENOMIC DNA]</scope>
    <source>
        <strain evidence="4">CC-503</strain>
    </source>
</reference>
<dbReference type="RefSeq" id="XP_042928327.1">
    <property type="nucleotide sequence ID" value="XM_043058413.1"/>
</dbReference>
<dbReference type="PaxDb" id="3055-EDP09666"/>
<protein>
    <submittedName>
        <fullName evidence="3">Uncharacterized protein</fullName>
    </submittedName>
</protein>
<dbReference type="Gramene" id="PNW88166">
    <property type="protein sequence ID" value="PNW88166"/>
    <property type="gene ID" value="CHLRE_01g017250v5"/>
</dbReference>
<feature type="transmembrane region" description="Helical" evidence="2">
    <location>
        <begin position="73"/>
        <end position="94"/>
    </location>
</feature>
<feature type="transmembrane region" description="Helical" evidence="2">
    <location>
        <begin position="12"/>
        <end position="37"/>
    </location>
</feature>
<dbReference type="EMBL" id="CM008962">
    <property type="protein sequence ID" value="PNW88166.1"/>
    <property type="molecule type" value="Genomic_DNA"/>
</dbReference>
<dbReference type="AlphaFoldDB" id="A0A2K3E5W9"/>
<evidence type="ECO:0000256" key="1">
    <source>
        <dbReference type="SAM" id="MobiDB-lite"/>
    </source>
</evidence>
<dbReference type="OrthoDB" id="533004at2759"/>
<keyword evidence="4" id="KW-1185">Reference proteome</keyword>
<gene>
    <name evidence="3" type="ORF">CHLRE_01g017250v5</name>
</gene>
<name>A0A2K3E5W9_CHLRE</name>
<keyword evidence="2" id="KW-0472">Membrane</keyword>
<dbReference type="GeneID" id="66052007"/>
<feature type="compositionally biased region" description="Basic residues" evidence="1">
    <location>
        <begin position="304"/>
        <end position="313"/>
    </location>
</feature>
<evidence type="ECO:0000313" key="3">
    <source>
        <dbReference type="EMBL" id="PNW88166.1"/>
    </source>
</evidence>
<accession>A0A2K3E5W9</accession>
<feature type="compositionally biased region" description="Gly residues" evidence="1">
    <location>
        <begin position="261"/>
        <end position="273"/>
    </location>
</feature>
<proteinExistence type="predicted"/>
<feature type="region of interest" description="Disordered" evidence="1">
    <location>
        <begin position="261"/>
        <end position="313"/>
    </location>
</feature>
<organism evidence="3 4">
    <name type="scientific">Chlamydomonas reinhardtii</name>
    <name type="common">Chlamydomonas smithii</name>
    <dbReference type="NCBI Taxonomy" id="3055"/>
    <lineage>
        <taxon>Eukaryota</taxon>
        <taxon>Viridiplantae</taxon>
        <taxon>Chlorophyta</taxon>
        <taxon>core chlorophytes</taxon>
        <taxon>Chlorophyceae</taxon>
        <taxon>CS clade</taxon>
        <taxon>Chlamydomonadales</taxon>
        <taxon>Chlamydomonadaceae</taxon>
        <taxon>Chlamydomonas</taxon>
    </lineage>
</organism>
<feature type="transmembrane region" description="Helical" evidence="2">
    <location>
        <begin position="213"/>
        <end position="230"/>
    </location>
</feature>
<sequence>MGLPYPTRQRPYLHYFPLWATLLMVCTIIFICIWIHYTQAMIFAINATLDVLGEGTAADNFSVLSQSVIATSILYFIYGSVMYGLCLWWSLLEVEADQIGQVKDKMQLFMMSNLTVRVCWWAIMTWMVVLLAGAAIFGVYTSNLSYMITTVLNNQAMVGGYPDHTGPYPDCPATCLDLWVIDYIDTPMDTSCVCNRSTLMSALTFAQQAKDSIAGALVGVFFMYIIGGYWRSELARHYATCRTMQDVSGRLAKGGLEGGGAAVAAGGRSGPGRGKPPSGRGAGNGDSDAYRPLASGPSPGRGIGRGRGRREAG</sequence>
<dbReference type="KEGG" id="cre:CHLRE_01g017250v5"/>
<keyword evidence="2" id="KW-0812">Transmembrane</keyword>